<evidence type="ECO:0000313" key="2">
    <source>
        <dbReference type="Proteomes" id="UP000051307"/>
    </source>
</evidence>
<accession>A0A0R1VHD3</accession>
<dbReference type="Proteomes" id="UP000051307">
    <property type="component" value="Unassembled WGS sequence"/>
</dbReference>
<dbReference type="PATRIC" id="fig|1423767.3.peg.551"/>
<gene>
    <name evidence="1" type="ORF">FC59_GL000533</name>
</gene>
<name>A0A0R1VHD3_9LACO</name>
<sequence>MILLFLKGDLMEQLDLIEEITRNDGSRYYEISNIDQNGIAELAADHGAIKSVRILQLNIPRTKALIEYEKYINDTYDLQTLTNEDDWKNPKWVEWEKPKGKILDAYNMVLKANRIG</sequence>
<dbReference type="EMBL" id="AZFU01000018">
    <property type="protein sequence ID" value="KRM04655.1"/>
    <property type="molecule type" value="Genomic_DNA"/>
</dbReference>
<organism evidence="1 2">
    <name type="scientific">Lactobacillus kitasatonis DSM 16761 = JCM 1039</name>
    <dbReference type="NCBI Taxonomy" id="1423767"/>
    <lineage>
        <taxon>Bacteria</taxon>
        <taxon>Bacillati</taxon>
        <taxon>Bacillota</taxon>
        <taxon>Bacilli</taxon>
        <taxon>Lactobacillales</taxon>
        <taxon>Lactobacillaceae</taxon>
        <taxon>Lactobacillus</taxon>
    </lineage>
</organism>
<proteinExistence type="predicted"/>
<evidence type="ECO:0000313" key="1">
    <source>
        <dbReference type="EMBL" id="KRM04655.1"/>
    </source>
</evidence>
<dbReference type="eggNOG" id="ENOG503424N">
    <property type="taxonomic scope" value="Bacteria"/>
</dbReference>
<dbReference type="AlphaFoldDB" id="A0A0R1VHD3"/>
<comment type="caution">
    <text evidence="1">The sequence shown here is derived from an EMBL/GenBank/DDBJ whole genome shotgun (WGS) entry which is preliminary data.</text>
</comment>
<protein>
    <submittedName>
        <fullName evidence="1">Uncharacterized protein</fullName>
    </submittedName>
</protein>
<reference evidence="1 2" key="1">
    <citation type="journal article" date="2015" name="Genome Announc.">
        <title>Expanding the biotechnology potential of lactobacilli through comparative genomics of 213 strains and associated genera.</title>
        <authorList>
            <person name="Sun Z."/>
            <person name="Harris H.M."/>
            <person name="McCann A."/>
            <person name="Guo C."/>
            <person name="Argimon S."/>
            <person name="Zhang W."/>
            <person name="Yang X."/>
            <person name="Jeffery I.B."/>
            <person name="Cooney J.C."/>
            <person name="Kagawa T.F."/>
            <person name="Liu W."/>
            <person name="Song Y."/>
            <person name="Salvetti E."/>
            <person name="Wrobel A."/>
            <person name="Rasinkangas P."/>
            <person name="Parkhill J."/>
            <person name="Rea M.C."/>
            <person name="O'Sullivan O."/>
            <person name="Ritari J."/>
            <person name="Douillard F.P."/>
            <person name="Paul Ross R."/>
            <person name="Yang R."/>
            <person name="Briner A.E."/>
            <person name="Felis G.E."/>
            <person name="de Vos W.M."/>
            <person name="Barrangou R."/>
            <person name="Klaenhammer T.R."/>
            <person name="Caufield P.W."/>
            <person name="Cui Y."/>
            <person name="Zhang H."/>
            <person name="O'Toole P.W."/>
        </authorList>
    </citation>
    <scope>NUCLEOTIDE SEQUENCE [LARGE SCALE GENOMIC DNA]</scope>
    <source>
        <strain evidence="1 2">DSM 16761</strain>
    </source>
</reference>